<evidence type="ECO:0000313" key="13">
    <source>
        <dbReference type="EMBL" id="MDK2123274.1"/>
    </source>
</evidence>
<keyword evidence="14" id="KW-1185">Reference proteome</keyword>
<keyword evidence="4 9" id="KW-1003">Cell membrane</keyword>
<name>A0ABT7DT70_9NEIS</name>
<evidence type="ECO:0000256" key="4">
    <source>
        <dbReference type="ARBA" id="ARBA00022475"/>
    </source>
</evidence>
<keyword evidence="7" id="KW-1133">Transmembrane helix</keyword>
<dbReference type="InterPro" id="IPR006144">
    <property type="entry name" value="Secretion_HlyD_CS"/>
</dbReference>
<sequence length="471" mass="52644">MRLAATLDLLKRYAAVWRAAWDIREELDPKERLAHEAQFLPAALELQETPPSPIPRATMWTLIVLCGFALLWSIFGKIDVVAVAQGKIIPDDRTKTIQAPELAVIRKILVRDGQPVKAGDSLVELDATVAGADAKRLDAELEAAELALARAQALYEALNSGKPPKLQPLRPPTRLNLADQQRLLLGEYQEVQAKLATLDEETARRQAELETTRELVAKLADTLPLVKQRAEDFRGLADKNFVAKHALLEKEQALVETQRDLAAQRSKEREIQHAIAQNQQQRISLLAEAKRSTLDQLNQAKDKASSLKQELVKAEQRRHLLTLTAPVDGVVQQLAVHTIGGVLKEAEPLMQIVPKQGRLVVEAWVENKDIGFVYADQQAEVKVETFNFTKYGTIDAKVLTVSNDAVQDEKRGLTYPIRLELSRSQVRVEKKDVNLAAGMAVSAEIKIGKRRVIEYFLSPLSEHLQESLRER</sequence>
<dbReference type="EMBL" id="JARRAF010000004">
    <property type="protein sequence ID" value="MDK2123274.1"/>
    <property type="molecule type" value="Genomic_DNA"/>
</dbReference>
<feature type="coiled-coil region" evidence="10">
    <location>
        <begin position="134"/>
        <end position="161"/>
    </location>
</feature>
<dbReference type="InterPro" id="IPR058982">
    <property type="entry name" value="Beta-barrel_AprE"/>
</dbReference>
<dbReference type="Proteomes" id="UP001172778">
    <property type="component" value="Unassembled WGS sequence"/>
</dbReference>
<reference evidence="13" key="1">
    <citation type="submission" date="2023-03" db="EMBL/GenBank/DDBJ databases">
        <title>Chitinimonas shenzhenensis gen. nov., sp. nov., a novel member of family Burkholderiaceae isolated from activated sludge collected in Shen Zhen, China.</title>
        <authorList>
            <person name="Wang X."/>
        </authorList>
    </citation>
    <scope>NUCLEOTIDE SEQUENCE</scope>
    <source>
        <strain evidence="13">DQS-5</strain>
    </source>
</reference>
<evidence type="ECO:0000256" key="2">
    <source>
        <dbReference type="ARBA" id="ARBA00009477"/>
    </source>
</evidence>
<evidence type="ECO:0000256" key="3">
    <source>
        <dbReference type="ARBA" id="ARBA00022448"/>
    </source>
</evidence>
<keyword evidence="8" id="KW-0472">Membrane</keyword>
<accession>A0ABT7DT70</accession>
<dbReference type="InterPro" id="IPR050739">
    <property type="entry name" value="MFP"/>
</dbReference>
<feature type="domain" description="CyaD-like alpha-helical hairpin" evidence="11">
    <location>
        <begin position="126"/>
        <end position="321"/>
    </location>
</feature>
<dbReference type="RefSeq" id="WP_284099568.1">
    <property type="nucleotide sequence ID" value="NZ_JARRAF010000004.1"/>
</dbReference>
<keyword evidence="10" id="KW-0175">Coiled coil</keyword>
<dbReference type="PANTHER" id="PTHR30386:SF27">
    <property type="entry name" value="MEMBRANE FUSION PROTEIN (MFP) FAMILY PROTEIN"/>
    <property type="match status" value="1"/>
</dbReference>
<keyword evidence="6" id="KW-0812">Transmembrane</keyword>
<evidence type="ECO:0000256" key="7">
    <source>
        <dbReference type="ARBA" id="ARBA00022989"/>
    </source>
</evidence>
<dbReference type="InterPro" id="IPR059040">
    <property type="entry name" value="HH_CyaD-like"/>
</dbReference>
<dbReference type="SUPFAM" id="SSF111369">
    <property type="entry name" value="HlyD-like secretion proteins"/>
    <property type="match status" value="1"/>
</dbReference>
<comment type="subcellular location">
    <subcellularLocation>
        <location evidence="1 9">Cell inner membrane</location>
        <topology evidence="1 9">Single-pass membrane protein</topology>
    </subcellularLocation>
</comment>
<evidence type="ECO:0000259" key="11">
    <source>
        <dbReference type="Pfam" id="PF25988"/>
    </source>
</evidence>
<evidence type="ECO:0000259" key="12">
    <source>
        <dbReference type="Pfam" id="PF26002"/>
    </source>
</evidence>
<protein>
    <recommendedName>
        <fullName evidence="9">Membrane fusion protein (MFP) family protein</fullName>
    </recommendedName>
</protein>
<feature type="coiled-coil region" evidence="10">
    <location>
        <begin position="247"/>
        <end position="317"/>
    </location>
</feature>
<comment type="similarity">
    <text evidence="2 9">Belongs to the membrane fusion protein (MFP) (TC 8.A.1) family.</text>
</comment>
<evidence type="ECO:0000256" key="10">
    <source>
        <dbReference type="SAM" id="Coils"/>
    </source>
</evidence>
<dbReference type="Pfam" id="PF25988">
    <property type="entry name" value="HH_CyaD"/>
    <property type="match status" value="1"/>
</dbReference>
<keyword evidence="3 9" id="KW-0813">Transport</keyword>
<comment type="caution">
    <text evidence="13">The sequence shown here is derived from an EMBL/GenBank/DDBJ whole genome shotgun (WGS) entry which is preliminary data.</text>
</comment>
<evidence type="ECO:0000256" key="5">
    <source>
        <dbReference type="ARBA" id="ARBA00022519"/>
    </source>
</evidence>
<dbReference type="PANTHER" id="PTHR30386">
    <property type="entry name" value="MEMBRANE FUSION SUBUNIT OF EMRAB-TOLC MULTIDRUG EFFLUX PUMP"/>
    <property type="match status" value="1"/>
</dbReference>
<evidence type="ECO:0000256" key="6">
    <source>
        <dbReference type="ARBA" id="ARBA00022692"/>
    </source>
</evidence>
<keyword evidence="5 9" id="KW-0997">Cell inner membrane</keyword>
<evidence type="ECO:0000256" key="8">
    <source>
        <dbReference type="ARBA" id="ARBA00023136"/>
    </source>
</evidence>
<dbReference type="InterPro" id="IPR010129">
    <property type="entry name" value="T1SS_HlyD"/>
</dbReference>
<evidence type="ECO:0000256" key="9">
    <source>
        <dbReference type="RuleBase" id="RU365093"/>
    </source>
</evidence>
<proteinExistence type="inferred from homology"/>
<evidence type="ECO:0000256" key="1">
    <source>
        <dbReference type="ARBA" id="ARBA00004377"/>
    </source>
</evidence>
<dbReference type="NCBIfam" id="TIGR01843">
    <property type="entry name" value="type_I_hlyD"/>
    <property type="match status" value="1"/>
</dbReference>
<dbReference type="PRINTS" id="PR01490">
    <property type="entry name" value="RTXTOXIND"/>
</dbReference>
<dbReference type="Gene3D" id="2.40.50.100">
    <property type="match status" value="1"/>
</dbReference>
<feature type="domain" description="AprE-like beta-barrel" evidence="12">
    <location>
        <begin position="359"/>
        <end position="448"/>
    </location>
</feature>
<organism evidence="13 14">
    <name type="scientific">Parachitinimonas caeni</name>
    <dbReference type="NCBI Taxonomy" id="3031301"/>
    <lineage>
        <taxon>Bacteria</taxon>
        <taxon>Pseudomonadati</taxon>
        <taxon>Pseudomonadota</taxon>
        <taxon>Betaproteobacteria</taxon>
        <taxon>Neisseriales</taxon>
        <taxon>Chitinibacteraceae</taxon>
        <taxon>Parachitinimonas</taxon>
    </lineage>
</organism>
<dbReference type="PROSITE" id="PS00543">
    <property type="entry name" value="HLYD_FAMILY"/>
    <property type="match status" value="1"/>
</dbReference>
<dbReference type="Gene3D" id="2.40.30.170">
    <property type="match status" value="1"/>
</dbReference>
<evidence type="ECO:0000313" key="14">
    <source>
        <dbReference type="Proteomes" id="UP001172778"/>
    </source>
</evidence>
<dbReference type="Pfam" id="PF26002">
    <property type="entry name" value="Beta-barrel_AprE"/>
    <property type="match status" value="1"/>
</dbReference>
<gene>
    <name evidence="13" type="ORF">PZA18_04320</name>
</gene>